<organism evidence="8 9">
    <name type="scientific">Chitinophaga niastensis</name>
    <dbReference type="NCBI Taxonomy" id="536980"/>
    <lineage>
        <taxon>Bacteria</taxon>
        <taxon>Pseudomonadati</taxon>
        <taxon>Bacteroidota</taxon>
        <taxon>Chitinophagia</taxon>
        <taxon>Chitinophagales</taxon>
        <taxon>Chitinophagaceae</taxon>
        <taxon>Chitinophaga</taxon>
    </lineage>
</organism>
<evidence type="ECO:0000256" key="4">
    <source>
        <dbReference type="PIRSR" id="PIRSR625705-1"/>
    </source>
</evidence>
<dbReference type="Proteomes" id="UP000240971">
    <property type="component" value="Unassembled WGS sequence"/>
</dbReference>
<accession>A0A2P8HV42</accession>
<comment type="similarity">
    <text evidence="1">Belongs to the glycosyl hydrolase 20 family.</text>
</comment>
<evidence type="ECO:0000256" key="3">
    <source>
        <dbReference type="ARBA" id="ARBA00023295"/>
    </source>
</evidence>
<evidence type="ECO:0000313" key="8">
    <source>
        <dbReference type="EMBL" id="PSL50092.1"/>
    </source>
</evidence>
<dbReference type="Gene3D" id="3.30.379.10">
    <property type="entry name" value="Chitobiase/beta-hexosaminidase domain 2-like"/>
    <property type="match status" value="1"/>
</dbReference>
<dbReference type="InterPro" id="IPR052764">
    <property type="entry name" value="GH20_Enzymes"/>
</dbReference>
<feature type="domain" description="Glycoside hydrolase family 20 catalytic" evidence="6">
    <location>
        <begin position="257"/>
        <end position="572"/>
    </location>
</feature>
<dbReference type="PANTHER" id="PTHR43678">
    <property type="entry name" value="PUTATIVE (AFU_ORTHOLOGUE AFUA_2G00640)-RELATED"/>
    <property type="match status" value="1"/>
</dbReference>
<dbReference type="InterPro" id="IPR015882">
    <property type="entry name" value="HEX_bac_N"/>
</dbReference>
<evidence type="ECO:0000313" key="9">
    <source>
        <dbReference type="Proteomes" id="UP000240971"/>
    </source>
</evidence>
<dbReference type="AlphaFoldDB" id="A0A2P8HV42"/>
<dbReference type="InterPro" id="IPR015883">
    <property type="entry name" value="Glyco_hydro_20_cat"/>
</dbReference>
<dbReference type="CDD" id="cd06564">
    <property type="entry name" value="GH20_DspB_LnbB-like"/>
    <property type="match status" value="1"/>
</dbReference>
<keyword evidence="2" id="KW-0378">Hydrolase</keyword>
<evidence type="ECO:0000259" key="6">
    <source>
        <dbReference type="Pfam" id="PF00728"/>
    </source>
</evidence>
<name>A0A2P8HV42_CHINA</name>
<evidence type="ECO:0000256" key="5">
    <source>
        <dbReference type="SAM" id="SignalP"/>
    </source>
</evidence>
<dbReference type="SUPFAM" id="SSF51445">
    <property type="entry name" value="(Trans)glycosidases"/>
    <property type="match status" value="1"/>
</dbReference>
<feature type="active site" description="Proton donor" evidence="4">
    <location>
        <position position="417"/>
    </location>
</feature>
<dbReference type="InterPro" id="IPR013320">
    <property type="entry name" value="ConA-like_dom_sf"/>
</dbReference>
<dbReference type="SUPFAM" id="SSF55545">
    <property type="entry name" value="beta-N-acetylhexosaminidase-like domain"/>
    <property type="match status" value="1"/>
</dbReference>
<feature type="domain" description="Beta-hexosaminidase bacterial type N-terminal" evidence="7">
    <location>
        <begin position="126"/>
        <end position="254"/>
    </location>
</feature>
<protein>
    <submittedName>
        <fullName evidence="8">Hexosaminidase</fullName>
    </submittedName>
</protein>
<dbReference type="GO" id="GO:0005975">
    <property type="term" value="P:carbohydrate metabolic process"/>
    <property type="evidence" value="ECO:0007669"/>
    <property type="project" value="InterPro"/>
</dbReference>
<dbReference type="RefSeq" id="WP_211301945.1">
    <property type="nucleotide sequence ID" value="NZ_PYAW01000001.1"/>
</dbReference>
<dbReference type="InterPro" id="IPR029018">
    <property type="entry name" value="Hex-like_dom2"/>
</dbReference>
<dbReference type="Pfam" id="PF13385">
    <property type="entry name" value="Laminin_G_3"/>
    <property type="match status" value="1"/>
</dbReference>
<evidence type="ECO:0000256" key="1">
    <source>
        <dbReference type="ARBA" id="ARBA00006285"/>
    </source>
</evidence>
<dbReference type="InterPro" id="IPR017853">
    <property type="entry name" value="GH"/>
</dbReference>
<reference evidence="8 9" key="1">
    <citation type="submission" date="2018-03" db="EMBL/GenBank/DDBJ databases">
        <title>Genomic Encyclopedia of Archaeal and Bacterial Type Strains, Phase II (KMG-II): from individual species to whole genera.</title>
        <authorList>
            <person name="Goeker M."/>
        </authorList>
    </citation>
    <scope>NUCLEOTIDE SEQUENCE [LARGE SCALE GENOMIC DNA]</scope>
    <source>
        <strain evidence="8 9">DSM 24859</strain>
    </source>
</reference>
<keyword evidence="5" id="KW-0732">Signal</keyword>
<dbReference type="EMBL" id="PYAW01000001">
    <property type="protein sequence ID" value="PSL50092.1"/>
    <property type="molecule type" value="Genomic_DNA"/>
</dbReference>
<dbReference type="Pfam" id="PF02838">
    <property type="entry name" value="Glyco_hydro_20b"/>
    <property type="match status" value="1"/>
</dbReference>
<feature type="chain" id="PRO_5015186582" evidence="5">
    <location>
        <begin position="23"/>
        <end position="791"/>
    </location>
</feature>
<evidence type="ECO:0000256" key="2">
    <source>
        <dbReference type="ARBA" id="ARBA00022801"/>
    </source>
</evidence>
<dbReference type="Gene3D" id="3.20.20.80">
    <property type="entry name" value="Glycosidases"/>
    <property type="match status" value="1"/>
</dbReference>
<dbReference type="InterPro" id="IPR025705">
    <property type="entry name" value="Beta_hexosaminidase_sua/sub"/>
</dbReference>
<dbReference type="Pfam" id="PF00728">
    <property type="entry name" value="Glyco_hydro_20"/>
    <property type="match status" value="1"/>
</dbReference>
<proteinExistence type="inferred from homology"/>
<feature type="signal peptide" evidence="5">
    <location>
        <begin position="1"/>
        <end position="22"/>
    </location>
</feature>
<gene>
    <name evidence="8" type="ORF">CLV51_1011436</name>
</gene>
<keyword evidence="9" id="KW-1185">Reference proteome</keyword>
<evidence type="ECO:0000259" key="7">
    <source>
        <dbReference type="Pfam" id="PF02838"/>
    </source>
</evidence>
<dbReference type="Gene3D" id="2.60.120.200">
    <property type="match status" value="1"/>
</dbReference>
<dbReference type="PRINTS" id="PR00738">
    <property type="entry name" value="GLHYDRLASE20"/>
</dbReference>
<sequence>MKYIISSVLAATAFLHAQHLSAQQSADSVAFAKAIAAIAPMPAIKKDAQQITPPTAPPGYKLLLRGTDRLPVIDREGHISTPLTDAAVSLYFVLQRTQDSAVMDVPNINVTVPGKYAMNNAGNPAPFVIPALREWYGEKGNFMLPDKAGIVIDPVYALQLLPIATTFLHDLRTLTGKNNYTIRKGKPAKGDIYFTLQPTDKSLGEEGYLMKIGGYINIDAIQPRGAFWATRTILQILEQDKQHQTIPQGITRDYPKYAVRGFVLDVGRKFFTLEFLRHYVKFMSYYKMNDFHIHLNDNGFEKFFGNNWDSTYSAFRLENDTYPGLTAKDGSYTKKEFIALQQLAGNYAVTIIPEIDIPAHSLAFTKAVPQTASLKYGRDHLNLDSASYAMVDNVFKEYLQGPDPVFKGDEVHIGTDEYAKKESEKFRTFADHYIRYVESFGKKVRMWGSLTHAQGKTPVKSAGVTMNAWYNGYADPKEMMRLGYDLISTPDGELYIVPAAGYYWDYLDTDNLYQKWEPNMIGNVVFPMGHPQIRGGSFAVWNDHVGNGITEKDVHDRVFPAMQTLAEKMWNGHTAQSDYFRFLKGSENIGEGPGLNMRAKVTGTDSVVLAYDFSAEKITDKSGNKRNVQREENVRITAAKTLQLKGNNSFITTPLTEIGYNYTVQFDIKPAADNKPNAVIFSSPNATVTLLQQQTGKLGFTREAYHYHFNYVVPAETWTHIAITGNNLGTALYVNGKLIERLQGTKISFPNTKDSIAKIQTLVFPLQIIGDQENGFKGEIDNLKVWNVEMK</sequence>
<dbReference type="PANTHER" id="PTHR43678:SF1">
    <property type="entry name" value="BETA-N-ACETYLHEXOSAMINIDASE"/>
    <property type="match status" value="1"/>
</dbReference>
<dbReference type="SUPFAM" id="SSF49899">
    <property type="entry name" value="Concanavalin A-like lectins/glucanases"/>
    <property type="match status" value="1"/>
</dbReference>
<keyword evidence="3" id="KW-0326">Glycosidase</keyword>
<dbReference type="GO" id="GO:0004563">
    <property type="term" value="F:beta-N-acetylhexosaminidase activity"/>
    <property type="evidence" value="ECO:0007669"/>
    <property type="project" value="InterPro"/>
</dbReference>
<comment type="caution">
    <text evidence="8">The sequence shown here is derived from an EMBL/GenBank/DDBJ whole genome shotgun (WGS) entry which is preliminary data.</text>
</comment>